<protein>
    <submittedName>
        <fullName evidence="1">Uncharacterized protein</fullName>
    </submittedName>
</protein>
<evidence type="ECO:0000313" key="2">
    <source>
        <dbReference type="Proteomes" id="UP000054217"/>
    </source>
</evidence>
<dbReference type="AlphaFoldDB" id="A0A0C3PSZ2"/>
<accession>A0A0C3PSZ2</accession>
<sequence>MDGNGGILVLASLFRPQGDILEGLTVCLNLHQEAPHYIREAVQAKLQHCEL</sequence>
<reference evidence="2" key="2">
    <citation type="submission" date="2015-01" db="EMBL/GenBank/DDBJ databases">
        <title>Evolutionary Origins and Diversification of the Mycorrhizal Mutualists.</title>
        <authorList>
            <consortium name="DOE Joint Genome Institute"/>
            <consortium name="Mycorrhizal Genomics Consortium"/>
            <person name="Kohler A."/>
            <person name="Kuo A."/>
            <person name="Nagy L.G."/>
            <person name="Floudas D."/>
            <person name="Copeland A."/>
            <person name="Barry K.W."/>
            <person name="Cichocki N."/>
            <person name="Veneault-Fourrey C."/>
            <person name="LaButti K."/>
            <person name="Lindquist E.A."/>
            <person name="Lipzen A."/>
            <person name="Lundell T."/>
            <person name="Morin E."/>
            <person name="Murat C."/>
            <person name="Riley R."/>
            <person name="Ohm R."/>
            <person name="Sun H."/>
            <person name="Tunlid A."/>
            <person name="Henrissat B."/>
            <person name="Grigoriev I.V."/>
            <person name="Hibbett D.S."/>
            <person name="Martin F."/>
        </authorList>
    </citation>
    <scope>NUCLEOTIDE SEQUENCE [LARGE SCALE GENOMIC DNA]</scope>
    <source>
        <strain evidence="2">Marx 270</strain>
    </source>
</reference>
<reference evidence="1 2" key="1">
    <citation type="submission" date="2014-04" db="EMBL/GenBank/DDBJ databases">
        <authorList>
            <consortium name="DOE Joint Genome Institute"/>
            <person name="Kuo A."/>
            <person name="Kohler A."/>
            <person name="Costa M.D."/>
            <person name="Nagy L.G."/>
            <person name="Floudas D."/>
            <person name="Copeland A."/>
            <person name="Barry K.W."/>
            <person name="Cichocki N."/>
            <person name="Veneault-Fourrey C."/>
            <person name="LaButti K."/>
            <person name="Lindquist E.A."/>
            <person name="Lipzen A."/>
            <person name="Lundell T."/>
            <person name="Morin E."/>
            <person name="Murat C."/>
            <person name="Sun H."/>
            <person name="Tunlid A."/>
            <person name="Henrissat B."/>
            <person name="Grigoriev I.V."/>
            <person name="Hibbett D.S."/>
            <person name="Martin F."/>
            <person name="Nordberg H.P."/>
            <person name="Cantor M.N."/>
            <person name="Hua S.X."/>
        </authorList>
    </citation>
    <scope>NUCLEOTIDE SEQUENCE [LARGE SCALE GENOMIC DNA]</scope>
    <source>
        <strain evidence="1 2">Marx 270</strain>
    </source>
</reference>
<proteinExistence type="predicted"/>
<evidence type="ECO:0000313" key="1">
    <source>
        <dbReference type="EMBL" id="KIO12301.1"/>
    </source>
</evidence>
<organism evidence="1 2">
    <name type="scientific">Pisolithus tinctorius Marx 270</name>
    <dbReference type="NCBI Taxonomy" id="870435"/>
    <lineage>
        <taxon>Eukaryota</taxon>
        <taxon>Fungi</taxon>
        <taxon>Dikarya</taxon>
        <taxon>Basidiomycota</taxon>
        <taxon>Agaricomycotina</taxon>
        <taxon>Agaricomycetes</taxon>
        <taxon>Agaricomycetidae</taxon>
        <taxon>Boletales</taxon>
        <taxon>Sclerodermatineae</taxon>
        <taxon>Pisolithaceae</taxon>
        <taxon>Pisolithus</taxon>
    </lineage>
</organism>
<dbReference type="HOGENOM" id="CLU_3107389_0_0_1"/>
<name>A0A0C3PSZ2_PISTI</name>
<keyword evidence="2" id="KW-1185">Reference proteome</keyword>
<dbReference type="EMBL" id="KN831948">
    <property type="protein sequence ID" value="KIO12301.1"/>
    <property type="molecule type" value="Genomic_DNA"/>
</dbReference>
<dbReference type="InParanoid" id="A0A0C3PSZ2"/>
<gene>
    <name evidence="1" type="ORF">M404DRAFT_20128</name>
</gene>
<dbReference type="Proteomes" id="UP000054217">
    <property type="component" value="Unassembled WGS sequence"/>
</dbReference>